<dbReference type="GO" id="GO:0000428">
    <property type="term" value="C:DNA-directed RNA polymerase complex"/>
    <property type="evidence" value="ECO:0007669"/>
    <property type="project" value="UniProtKB-KW"/>
</dbReference>
<dbReference type="Pfam" id="PF00309">
    <property type="entry name" value="Sigma54_AID"/>
    <property type="match status" value="1"/>
</dbReference>
<dbReference type="GO" id="GO:0001216">
    <property type="term" value="F:DNA-binding transcription activator activity"/>
    <property type="evidence" value="ECO:0007669"/>
    <property type="project" value="InterPro"/>
</dbReference>
<evidence type="ECO:0000256" key="7">
    <source>
        <dbReference type="ARBA" id="ARBA00023125"/>
    </source>
</evidence>
<dbReference type="Proteomes" id="UP000214688">
    <property type="component" value="Chromosome"/>
</dbReference>
<dbReference type="PROSITE" id="PS50044">
    <property type="entry name" value="SIGMA54_3"/>
    <property type="match status" value="1"/>
</dbReference>
<dbReference type="Pfam" id="PF04552">
    <property type="entry name" value="Sigma54_DBD"/>
    <property type="match status" value="1"/>
</dbReference>
<dbReference type="OrthoDB" id="9814402at2"/>
<evidence type="ECO:0000256" key="8">
    <source>
        <dbReference type="ARBA" id="ARBA00023163"/>
    </source>
</evidence>
<dbReference type="PROSITE" id="PS00717">
    <property type="entry name" value="SIGMA54_1"/>
    <property type="match status" value="1"/>
</dbReference>
<dbReference type="KEGG" id="tab:CIG75_17090"/>
<keyword evidence="12" id="KW-1185">Reference proteome</keyword>
<feature type="domain" description="RNA polymerase sigma factor 54 core-binding" evidence="10">
    <location>
        <begin position="91"/>
        <end position="273"/>
    </location>
</feature>
<dbReference type="InterPro" id="IPR038709">
    <property type="entry name" value="RpoN_core-bd_sf"/>
</dbReference>
<keyword evidence="2" id="KW-0240">DNA-directed RNA polymerase</keyword>
<evidence type="ECO:0000256" key="1">
    <source>
        <dbReference type="ARBA" id="ARBA00008798"/>
    </source>
</evidence>
<dbReference type="GO" id="GO:0016987">
    <property type="term" value="F:sigma factor activity"/>
    <property type="evidence" value="ECO:0007669"/>
    <property type="project" value="UniProtKB-KW"/>
</dbReference>
<evidence type="ECO:0000256" key="3">
    <source>
        <dbReference type="ARBA" id="ARBA00022679"/>
    </source>
</evidence>
<gene>
    <name evidence="11" type="primary">rpoN</name>
    <name evidence="11" type="ORF">CIG75_17090</name>
</gene>
<dbReference type="AlphaFoldDB" id="A0A223D4Z0"/>
<evidence type="ECO:0000313" key="11">
    <source>
        <dbReference type="EMBL" id="ASS76503.1"/>
    </source>
</evidence>
<evidence type="ECO:0000313" key="12">
    <source>
        <dbReference type="Proteomes" id="UP000214688"/>
    </source>
</evidence>
<proteinExistence type="inferred from homology"/>
<dbReference type="NCBIfam" id="TIGR02395">
    <property type="entry name" value="rpoN_sigma"/>
    <property type="match status" value="1"/>
</dbReference>
<dbReference type="GO" id="GO:0016779">
    <property type="term" value="F:nucleotidyltransferase activity"/>
    <property type="evidence" value="ECO:0007669"/>
    <property type="project" value="UniProtKB-KW"/>
</dbReference>
<dbReference type="GO" id="GO:0006352">
    <property type="term" value="P:DNA-templated transcription initiation"/>
    <property type="evidence" value="ECO:0007669"/>
    <property type="project" value="InterPro"/>
</dbReference>
<dbReference type="GO" id="GO:0003677">
    <property type="term" value="F:DNA binding"/>
    <property type="evidence" value="ECO:0007669"/>
    <property type="project" value="UniProtKB-KW"/>
</dbReference>
<comment type="similarity">
    <text evidence="1">Belongs to the sigma-54 factor family.</text>
</comment>
<evidence type="ECO:0000256" key="4">
    <source>
        <dbReference type="ARBA" id="ARBA00022695"/>
    </source>
</evidence>
<dbReference type="PANTHER" id="PTHR32248:SF4">
    <property type="entry name" value="RNA POLYMERASE SIGMA-54 FACTOR"/>
    <property type="match status" value="1"/>
</dbReference>
<dbReference type="Gene3D" id="1.10.10.1330">
    <property type="entry name" value="RNA polymerase sigma-54 factor, core-binding domain"/>
    <property type="match status" value="1"/>
</dbReference>
<dbReference type="InterPro" id="IPR000394">
    <property type="entry name" value="RNA_pol_sigma_54"/>
</dbReference>
<keyword evidence="5" id="KW-0805">Transcription regulation</keyword>
<protein>
    <submittedName>
        <fullName evidence="11">RNA polymerase sigma-54 factor</fullName>
    </submittedName>
</protein>
<dbReference type="PANTHER" id="PTHR32248">
    <property type="entry name" value="RNA POLYMERASE SIGMA-54 FACTOR"/>
    <property type="match status" value="1"/>
</dbReference>
<organism evidence="11 12">
    <name type="scientific">Tumebacillus algifaecis</name>
    <dbReference type="NCBI Taxonomy" id="1214604"/>
    <lineage>
        <taxon>Bacteria</taxon>
        <taxon>Bacillati</taxon>
        <taxon>Bacillota</taxon>
        <taxon>Bacilli</taxon>
        <taxon>Bacillales</taxon>
        <taxon>Alicyclobacillaceae</taxon>
        <taxon>Tumebacillus</taxon>
    </lineage>
</organism>
<keyword evidence="7" id="KW-0238">DNA-binding</keyword>
<dbReference type="Gene3D" id="1.10.10.60">
    <property type="entry name" value="Homeodomain-like"/>
    <property type="match status" value="1"/>
</dbReference>
<dbReference type="Pfam" id="PF04963">
    <property type="entry name" value="Sigma54_CBD"/>
    <property type="match status" value="1"/>
</dbReference>
<sequence length="450" mass="50925">MQVGMGYGLWQEQTQKLIMTPELRQAITVLQFSSLELLDFLESETQHNPMLEVERTIDWTELAKELRQNGGSQTAGGSYAPAQEEAQDGIRQGVTLHEHLEKQLRLLPLTGEMLRIGTYLIGNLDSNGYLTLSVEDCAVALAVQKERVLHALQHVQSLEPTGVGARNLGECLRLQLAEMENVPPAIERLIDHYLEEVAQGRITRVAGLLNVSPVEVQRMVDLLKKLDPKPGRMYSTESPSFIIPDVTVERVGSDYVVIVNDKSVPRLRINDFYRNMLTSSDELHKETKDYINSKLSHALWLLKSIEQRRQTIYNVTTAIVELQRAFFEQGVRALKPLTLRQVAEKIGMHESTVSRATTGKYVQTPRGVFELKYFFTSGVQTTSGESASAESIKSEIKQLVEAENPRKPLSDQKLTELLQEKGIEIARRTVAKYREEEHIPSSSLRKRYEE</sequence>
<name>A0A223D4Z0_9BACL</name>
<keyword evidence="3" id="KW-0808">Transferase</keyword>
<dbReference type="EMBL" id="CP022657">
    <property type="protein sequence ID" value="ASS76503.1"/>
    <property type="molecule type" value="Genomic_DNA"/>
</dbReference>
<reference evidence="11 12" key="1">
    <citation type="journal article" date="2015" name="Int. J. Syst. Evol. Microbiol.">
        <title>Tumebacillus algifaecis sp. nov., isolated from decomposing algal scum.</title>
        <authorList>
            <person name="Wu Y.F."/>
            <person name="Zhang B."/>
            <person name="Xing P."/>
            <person name="Wu Q.L."/>
            <person name="Liu S.J."/>
        </authorList>
    </citation>
    <scope>NUCLEOTIDE SEQUENCE [LARGE SCALE GENOMIC DNA]</scope>
    <source>
        <strain evidence="11 12">THMBR28</strain>
    </source>
</reference>
<dbReference type="PRINTS" id="PR00045">
    <property type="entry name" value="SIGMA54FCT"/>
</dbReference>
<dbReference type="PIRSF" id="PIRSF000774">
    <property type="entry name" value="RpoN"/>
    <property type="match status" value="1"/>
</dbReference>
<evidence type="ECO:0000256" key="5">
    <source>
        <dbReference type="ARBA" id="ARBA00023015"/>
    </source>
</evidence>
<feature type="domain" description="RNA polymerase sigma factor 54 DNA-binding" evidence="9">
    <location>
        <begin position="289"/>
        <end position="447"/>
    </location>
</feature>
<evidence type="ECO:0000256" key="2">
    <source>
        <dbReference type="ARBA" id="ARBA00022478"/>
    </source>
</evidence>
<keyword evidence="4" id="KW-0548">Nucleotidyltransferase</keyword>
<evidence type="ECO:0000259" key="10">
    <source>
        <dbReference type="Pfam" id="PF04963"/>
    </source>
</evidence>
<keyword evidence="8" id="KW-0804">Transcription</keyword>
<dbReference type="InterPro" id="IPR007046">
    <property type="entry name" value="RNA_pol_sigma_54_core-bd"/>
</dbReference>
<accession>A0A223D4Z0</accession>
<keyword evidence="6" id="KW-0731">Sigma factor</keyword>
<dbReference type="InterPro" id="IPR007634">
    <property type="entry name" value="RNA_pol_sigma_54_DNA-bd"/>
</dbReference>
<evidence type="ECO:0000256" key="6">
    <source>
        <dbReference type="ARBA" id="ARBA00023082"/>
    </source>
</evidence>
<dbReference type="RefSeq" id="WP_094237736.1">
    <property type="nucleotide sequence ID" value="NZ_CP022657.1"/>
</dbReference>
<dbReference type="PROSITE" id="PS00718">
    <property type="entry name" value="SIGMA54_2"/>
    <property type="match status" value="1"/>
</dbReference>
<evidence type="ECO:0000259" key="9">
    <source>
        <dbReference type="Pfam" id="PF04552"/>
    </source>
</evidence>